<evidence type="ECO:0000313" key="5">
    <source>
        <dbReference type="Proteomes" id="UP000006545"/>
    </source>
</evidence>
<sequence length="857" mass="94493">MKSRVSYWSGLILSLLFCCLGAKELAAQEEISFVTALPVNSEIRLEINADGEVVTEGLRFVRGEQMQGITFSYYTLLSQEVKLKGAILELDCSDQEITQLDLSQAARLQTLFAYKNKLTSIDLGSSSALDFVDLSYNELTTVEIPALPHLQRLALYNNRLEELSIGSCPQLSYLDIHGNQLAQSVCEALPSHLPQRDQAGTLVAVDNTQQEGNKYSKQAVETAKEKGWEVFDYNGSPFSMKPYRGFDYVPQVSDRLITLSSAKPQSSEISITIRSDEPYRIEGAEILSEEKYFSGEAHLKLRLGGSGTILLYGDILSLDCSQAELTQLTFSTESLISSLICKDNALERLDLTGLKLLKQLDCRNNKLVEIQLSADLPLLLLSVANNKLSEAKVASLVSALATSDDENLFRRAIVFDSREAVGDGNRFSADIVSQLKDKGFTPLAIVNDEEQLIYYKGWDYTPQIASGRGVTFKTNRAVGEMLLVEITPVAGEDCSVSGATLLYLDAPGDTPYEVYRVDKELITIAGSVAKLDLGDCGVTMLDCSQAPSLTELLLVKNPQLQALDLTANKKIETLQIVGCGIATIDARSLTNLRRLYAGYSALREVDLSQCEKLETLNMDKLQLTELSLASNKRLKSLSCSENNLTELDLSALPHLEDLDCSRNALTRLTLPQEAPLLRLEASHNKLQSIPLGTYPNLQQLACYDNKIDTLHASSLFASLPSRPDGSRGRLLFCDSSIETEGNSAYQRDVAQGETKNWLVLDFNGSPTKAKRYKGVPNPNPIEHPLQQSWVVAQVGRELQIRHMPIGEELFIFSPMGALLYRTTVREEVTSIDITDYPPQIVLSAMGHSRVVALSRGE</sequence>
<dbReference type="AlphaFoldDB" id="F4KP48"/>
<dbReference type="Pfam" id="PF12799">
    <property type="entry name" value="LRR_4"/>
    <property type="match status" value="1"/>
</dbReference>
<dbReference type="Gene3D" id="3.80.10.10">
    <property type="entry name" value="Ribonuclease Inhibitor"/>
    <property type="match status" value="3"/>
</dbReference>
<dbReference type="PANTHER" id="PTHR47566:SF1">
    <property type="entry name" value="PROTEIN NUD1"/>
    <property type="match status" value="1"/>
</dbReference>
<dbReference type="eggNOG" id="COG4886">
    <property type="taxonomic scope" value="Bacteria"/>
</dbReference>
<reference evidence="5" key="1">
    <citation type="submission" date="2011-04" db="EMBL/GenBank/DDBJ databases">
        <title>The complete genome of Porphyromonas asaccharolytica DSM 20707.</title>
        <authorList>
            <person name="Lucas S."/>
            <person name="Han J."/>
            <person name="Lapidus A."/>
            <person name="Bruce D."/>
            <person name="Goodwin L."/>
            <person name="Pitluck S."/>
            <person name="Peters L."/>
            <person name="Kyrpides N."/>
            <person name="Mavromatis K."/>
            <person name="Ivanova N."/>
            <person name="Ovchinnikova G."/>
            <person name="Pagani I."/>
            <person name="Lu M."/>
            <person name="Detter J.C."/>
            <person name="Tapia R."/>
            <person name="Han C."/>
            <person name="Land M."/>
            <person name="Hauser L."/>
            <person name="Markowitz V."/>
            <person name="Cheng J.-F."/>
            <person name="Hugenholtz P."/>
            <person name="Woyke T."/>
            <person name="Wu D."/>
            <person name="Gronow S."/>
            <person name="Wellnitz S."/>
            <person name="Brambilla E."/>
            <person name="Klenk H.-P."/>
            <person name="Eisen J.A."/>
        </authorList>
    </citation>
    <scope>NUCLEOTIDE SEQUENCE [LARGE SCALE GENOMIC DNA]</scope>
    <source>
        <strain evidence="5">ATCC 25260 / DSM 20707 / VPI 4198</strain>
    </source>
</reference>
<keyword evidence="2" id="KW-0677">Repeat</keyword>
<dbReference type="InterPro" id="IPR052574">
    <property type="entry name" value="CDIRP"/>
</dbReference>
<gene>
    <name evidence="4" type="ordered locus">Poras_1646</name>
</gene>
<evidence type="ECO:0000313" key="4">
    <source>
        <dbReference type="EMBL" id="AEE13577.1"/>
    </source>
</evidence>
<evidence type="ECO:0008006" key="6">
    <source>
        <dbReference type="Google" id="ProtNLM"/>
    </source>
</evidence>
<name>F4KP48_PORAD</name>
<dbReference type="InterPro" id="IPR032675">
    <property type="entry name" value="LRR_dom_sf"/>
</dbReference>
<accession>F4KP48</accession>
<protein>
    <recommendedName>
        <fullName evidence="6">Leucine-rich repeat-containing protein</fullName>
    </recommendedName>
</protein>
<dbReference type="SUPFAM" id="SSF52058">
    <property type="entry name" value="L domain-like"/>
    <property type="match status" value="2"/>
</dbReference>
<dbReference type="GO" id="GO:0035591">
    <property type="term" value="F:signaling adaptor activity"/>
    <property type="evidence" value="ECO:0007669"/>
    <property type="project" value="TreeGrafter"/>
</dbReference>
<feature type="chain" id="PRO_5003311844" description="Leucine-rich repeat-containing protein" evidence="3">
    <location>
        <begin position="23"/>
        <end position="857"/>
    </location>
</feature>
<dbReference type="EMBL" id="CP002689">
    <property type="protein sequence ID" value="AEE13577.1"/>
    <property type="molecule type" value="Genomic_DNA"/>
</dbReference>
<feature type="signal peptide" evidence="3">
    <location>
        <begin position="1"/>
        <end position="22"/>
    </location>
</feature>
<organism evidence="4 5">
    <name type="scientific">Porphyromonas asaccharolytica (strain ATCC 25260 / DSM 20707 / BCRC 10618 / CCUG 7834 / JCM 6326 / LMG 13178 / VPI 4198 / B440)</name>
    <name type="common">Bacteroides asaccharolyticus</name>
    <dbReference type="NCBI Taxonomy" id="879243"/>
    <lineage>
        <taxon>Bacteria</taxon>
        <taxon>Pseudomonadati</taxon>
        <taxon>Bacteroidota</taxon>
        <taxon>Bacteroidia</taxon>
        <taxon>Bacteroidales</taxon>
        <taxon>Porphyromonadaceae</taxon>
        <taxon>Porphyromonas</taxon>
    </lineage>
</organism>
<evidence type="ECO:0000256" key="1">
    <source>
        <dbReference type="ARBA" id="ARBA00022614"/>
    </source>
</evidence>
<dbReference type="STRING" id="879243.Poras_1646"/>
<keyword evidence="5" id="KW-1185">Reference proteome</keyword>
<evidence type="ECO:0000256" key="3">
    <source>
        <dbReference type="SAM" id="SignalP"/>
    </source>
</evidence>
<dbReference type="Proteomes" id="UP000006545">
    <property type="component" value="Chromosome"/>
</dbReference>
<dbReference type="InterPro" id="IPR025875">
    <property type="entry name" value="Leu-rich_rpt_4"/>
</dbReference>
<proteinExistence type="predicted"/>
<keyword evidence="1" id="KW-0433">Leucine-rich repeat</keyword>
<dbReference type="OrthoDB" id="1014243at2"/>
<evidence type="ECO:0000256" key="2">
    <source>
        <dbReference type="ARBA" id="ARBA00022737"/>
    </source>
</evidence>
<dbReference type="HOGENOM" id="CLU_333405_0_0_10"/>
<dbReference type="KEGG" id="pah:Poras_1646"/>
<keyword evidence="3" id="KW-0732">Signal</keyword>
<dbReference type="PANTHER" id="PTHR47566">
    <property type="match status" value="1"/>
</dbReference>